<name>A0AAE3U3W4_9HYPH</name>
<accession>A0AAE3U3W4</accession>
<dbReference type="AlphaFoldDB" id="A0AAE3U3W4"/>
<evidence type="ECO:0000256" key="9">
    <source>
        <dbReference type="ARBA" id="ARBA00023303"/>
    </source>
</evidence>
<keyword evidence="4 12" id="KW-0812">Transmembrane</keyword>
<keyword evidence="12" id="KW-0479">Metal-binding</keyword>
<comment type="similarity">
    <text evidence="10 12">Belongs to the fluoride channel Fluc/FEX (TC 1.A.43) family.</text>
</comment>
<evidence type="ECO:0000256" key="3">
    <source>
        <dbReference type="ARBA" id="ARBA00022519"/>
    </source>
</evidence>
<feature type="transmembrane region" description="Helical" evidence="12">
    <location>
        <begin position="76"/>
        <end position="101"/>
    </location>
</feature>
<keyword evidence="14" id="KW-1185">Reference proteome</keyword>
<dbReference type="HAMAP" id="MF_00454">
    <property type="entry name" value="FluC"/>
    <property type="match status" value="1"/>
</dbReference>
<organism evidence="13 14">
    <name type="scientific">Ferirhizobium litorale</name>
    <dbReference type="NCBI Taxonomy" id="2927786"/>
    <lineage>
        <taxon>Bacteria</taxon>
        <taxon>Pseudomonadati</taxon>
        <taxon>Pseudomonadota</taxon>
        <taxon>Alphaproteobacteria</taxon>
        <taxon>Hyphomicrobiales</taxon>
        <taxon>Rhizobiaceae</taxon>
        <taxon>Ferirhizobium</taxon>
    </lineage>
</organism>
<dbReference type="NCBIfam" id="TIGR00494">
    <property type="entry name" value="crcB"/>
    <property type="match status" value="1"/>
</dbReference>
<dbReference type="RefSeq" id="WP_311794340.1">
    <property type="nucleotide sequence ID" value="NZ_JALDYZ010000004.1"/>
</dbReference>
<keyword evidence="2 12" id="KW-1003">Cell membrane</keyword>
<evidence type="ECO:0000313" key="14">
    <source>
        <dbReference type="Proteomes" id="UP001161580"/>
    </source>
</evidence>
<dbReference type="EMBL" id="JALDYZ010000004">
    <property type="protein sequence ID" value="MDI7922394.1"/>
    <property type="molecule type" value="Genomic_DNA"/>
</dbReference>
<proteinExistence type="inferred from homology"/>
<evidence type="ECO:0000256" key="8">
    <source>
        <dbReference type="ARBA" id="ARBA00023136"/>
    </source>
</evidence>
<comment type="activity regulation">
    <text evidence="12">Na(+) is not transported, but it plays an essential structural role and its presence is essential for fluoride channel function.</text>
</comment>
<keyword evidence="5 12" id="KW-1133">Transmembrane helix</keyword>
<gene>
    <name evidence="12 13" type="primary">crcB</name>
    <name evidence="12" type="synonym">fluC</name>
    <name evidence="13" type="ORF">MRS75_09885</name>
</gene>
<evidence type="ECO:0000256" key="1">
    <source>
        <dbReference type="ARBA" id="ARBA00004651"/>
    </source>
</evidence>
<comment type="function">
    <text evidence="12">Fluoride-specific ion channel. Important for reducing fluoride concentration in the cell, thus reducing its toxicity.</text>
</comment>
<dbReference type="GO" id="GO:0046872">
    <property type="term" value="F:metal ion binding"/>
    <property type="evidence" value="ECO:0007669"/>
    <property type="project" value="UniProtKB-KW"/>
</dbReference>
<evidence type="ECO:0000256" key="6">
    <source>
        <dbReference type="ARBA" id="ARBA00023053"/>
    </source>
</evidence>
<protein>
    <recommendedName>
        <fullName evidence="12">Fluoride-specific ion channel FluC</fullName>
    </recommendedName>
</protein>
<evidence type="ECO:0000313" key="13">
    <source>
        <dbReference type="EMBL" id="MDI7922394.1"/>
    </source>
</evidence>
<dbReference type="InterPro" id="IPR003691">
    <property type="entry name" value="FluC"/>
</dbReference>
<evidence type="ECO:0000256" key="4">
    <source>
        <dbReference type="ARBA" id="ARBA00022692"/>
    </source>
</evidence>
<comment type="caution">
    <text evidence="12">Lacks conserved residue(s) required for the propagation of feature annotation.</text>
</comment>
<dbReference type="GO" id="GO:0062054">
    <property type="term" value="F:fluoride channel activity"/>
    <property type="evidence" value="ECO:0007669"/>
    <property type="project" value="UniProtKB-UniRule"/>
</dbReference>
<keyword evidence="9 12" id="KW-0407">Ion channel</keyword>
<evidence type="ECO:0000256" key="11">
    <source>
        <dbReference type="ARBA" id="ARBA00035585"/>
    </source>
</evidence>
<sequence length="107" mass="11210">MSKLLGMGFPFGTLTVNMVGSITMGALAALFVLKAGVPQELKPFLTTGLLGGFTTFSTFSLDAVTLWQRGQTSEAIVYVGSSLALSMAGLVVGMMVVRWFLEQGAVA</sequence>
<feature type="transmembrane region" description="Helical" evidence="12">
    <location>
        <begin position="44"/>
        <end position="64"/>
    </location>
</feature>
<reference evidence="13" key="1">
    <citation type="submission" date="2022-03" db="EMBL/GenBank/DDBJ databases">
        <title>Fererhizobium litorale gen. nov., sp. nov., isolated from sandy sediments of the Sea of Japan seashore.</title>
        <authorList>
            <person name="Romanenko L."/>
            <person name="Kurilenko V."/>
            <person name="Otstavnykh N."/>
            <person name="Svetashev V."/>
            <person name="Tekutyeva L."/>
            <person name="Isaeva M."/>
            <person name="Mikhailov V."/>
        </authorList>
    </citation>
    <scope>NUCLEOTIDE SEQUENCE</scope>
    <source>
        <strain evidence="13">KMM 9576</strain>
    </source>
</reference>
<evidence type="ECO:0000256" key="2">
    <source>
        <dbReference type="ARBA" id="ARBA00022475"/>
    </source>
</evidence>
<dbReference type="GO" id="GO:0140114">
    <property type="term" value="P:cellular detoxification of fluoride"/>
    <property type="evidence" value="ECO:0007669"/>
    <property type="project" value="UniProtKB-UniRule"/>
</dbReference>
<comment type="caution">
    <text evidence="13">The sequence shown here is derived from an EMBL/GenBank/DDBJ whole genome shotgun (WGS) entry which is preliminary data.</text>
</comment>
<evidence type="ECO:0000256" key="10">
    <source>
        <dbReference type="ARBA" id="ARBA00035120"/>
    </source>
</evidence>
<evidence type="ECO:0000256" key="12">
    <source>
        <dbReference type="HAMAP-Rule" id="MF_00454"/>
    </source>
</evidence>
<dbReference type="Pfam" id="PF02537">
    <property type="entry name" value="CRCB"/>
    <property type="match status" value="1"/>
</dbReference>
<comment type="subcellular location">
    <subcellularLocation>
        <location evidence="1 12">Cell membrane</location>
        <topology evidence="1 12">Multi-pass membrane protein</topology>
    </subcellularLocation>
</comment>
<dbReference type="PANTHER" id="PTHR28259">
    <property type="entry name" value="FLUORIDE EXPORT PROTEIN 1-RELATED"/>
    <property type="match status" value="1"/>
</dbReference>
<keyword evidence="8 12" id="KW-0472">Membrane</keyword>
<feature type="binding site" evidence="12">
    <location>
        <position position="54"/>
    </location>
    <ligand>
        <name>Na(+)</name>
        <dbReference type="ChEBI" id="CHEBI:29101"/>
        <note>structural</note>
    </ligand>
</feature>
<dbReference type="PANTHER" id="PTHR28259:SF1">
    <property type="entry name" value="FLUORIDE EXPORT PROTEIN 1-RELATED"/>
    <property type="match status" value="1"/>
</dbReference>
<keyword evidence="6 12" id="KW-0915">Sodium</keyword>
<evidence type="ECO:0000256" key="7">
    <source>
        <dbReference type="ARBA" id="ARBA00023065"/>
    </source>
</evidence>
<feature type="binding site" evidence="12">
    <location>
        <position position="51"/>
    </location>
    <ligand>
        <name>Na(+)</name>
        <dbReference type="ChEBI" id="CHEBI:29101"/>
        <note>structural</note>
    </ligand>
</feature>
<comment type="catalytic activity">
    <reaction evidence="11">
        <text>fluoride(in) = fluoride(out)</text>
        <dbReference type="Rhea" id="RHEA:76159"/>
        <dbReference type="ChEBI" id="CHEBI:17051"/>
    </reaction>
    <physiologicalReaction direction="left-to-right" evidence="11">
        <dbReference type="Rhea" id="RHEA:76160"/>
    </physiologicalReaction>
</comment>
<dbReference type="Proteomes" id="UP001161580">
    <property type="component" value="Unassembled WGS sequence"/>
</dbReference>
<dbReference type="GO" id="GO:0005886">
    <property type="term" value="C:plasma membrane"/>
    <property type="evidence" value="ECO:0007669"/>
    <property type="project" value="UniProtKB-SubCell"/>
</dbReference>
<keyword evidence="7 12" id="KW-0406">Ion transport</keyword>
<evidence type="ECO:0000256" key="5">
    <source>
        <dbReference type="ARBA" id="ARBA00022989"/>
    </source>
</evidence>
<keyword evidence="3" id="KW-0997">Cell inner membrane</keyword>
<keyword evidence="12" id="KW-0813">Transport</keyword>